<dbReference type="InterPro" id="IPR029063">
    <property type="entry name" value="SAM-dependent_MTases_sf"/>
</dbReference>
<dbReference type="Pfam" id="PF10354">
    <property type="entry name" value="BMT5-like"/>
    <property type="match status" value="1"/>
</dbReference>
<proteinExistence type="predicted"/>
<dbReference type="InterPro" id="IPR019446">
    <property type="entry name" value="BMT5-like"/>
</dbReference>
<name>A0ABD3D8J6_9LAMI</name>
<evidence type="ECO:0000259" key="1">
    <source>
        <dbReference type="Pfam" id="PF10354"/>
    </source>
</evidence>
<organism evidence="2 3">
    <name type="scientific">Castilleja foliolosa</name>
    <dbReference type="NCBI Taxonomy" id="1961234"/>
    <lineage>
        <taxon>Eukaryota</taxon>
        <taxon>Viridiplantae</taxon>
        <taxon>Streptophyta</taxon>
        <taxon>Embryophyta</taxon>
        <taxon>Tracheophyta</taxon>
        <taxon>Spermatophyta</taxon>
        <taxon>Magnoliopsida</taxon>
        <taxon>eudicotyledons</taxon>
        <taxon>Gunneridae</taxon>
        <taxon>Pentapetalae</taxon>
        <taxon>asterids</taxon>
        <taxon>lamiids</taxon>
        <taxon>Lamiales</taxon>
        <taxon>Orobanchaceae</taxon>
        <taxon>Pedicularideae</taxon>
        <taxon>Castillejinae</taxon>
        <taxon>Castilleja</taxon>
    </lineage>
</organism>
<protein>
    <recommendedName>
        <fullName evidence="1">25S rRNA (uridine-N(3))-methyltransferase BMT5-like domain-containing protein</fullName>
    </recommendedName>
</protein>
<dbReference type="AlphaFoldDB" id="A0ABD3D8J6"/>
<gene>
    <name evidence="2" type="ORF">CASFOL_017804</name>
</gene>
<dbReference type="SUPFAM" id="SSF53335">
    <property type="entry name" value="S-adenosyl-L-methionine-dependent methyltransferases"/>
    <property type="match status" value="1"/>
</dbReference>
<evidence type="ECO:0000313" key="2">
    <source>
        <dbReference type="EMBL" id="KAL3638433.1"/>
    </source>
</evidence>
<reference evidence="3" key="1">
    <citation type="journal article" date="2024" name="IScience">
        <title>Strigolactones Initiate the Formation of Haustorium-like Structures in Castilleja.</title>
        <authorList>
            <person name="Buerger M."/>
            <person name="Peterson D."/>
            <person name="Chory J."/>
        </authorList>
    </citation>
    <scope>NUCLEOTIDE SEQUENCE [LARGE SCALE GENOMIC DNA]</scope>
</reference>
<feature type="domain" description="25S rRNA (uridine-N(3))-methyltransferase BMT5-like" evidence="1">
    <location>
        <begin position="156"/>
        <end position="321"/>
    </location>
</feature>
<keyword evidence="3" id="KW-1185">Reference proteome</keyword>
<comment type="caution">
    <text evidence="2">The sequence shown here is derived from an EMBL/GenBank/DDBJ whole genome shotgun (WGS) entry which is preliminary data.</text>
</comment>
<dbReference type="EMBL" id="JAVIJP010000019">
    <property type="protein sequence ID" value="KAL3638433.1"/>
    <property type="molecule type" value="Genomic_DNA"/>
</dbReference>
<evidence type="ECO:0000313" key="3">
    <source>
        <dbReference type="Proteomes" id="UP001632038"/>
    </source>
</evidence>
<dbReference type="PANTHER" id="PTHR11538:SF70">
    <property type="entry name" value="25S RRNA (URIDINE-N(3))-METHYLTRANSFERASE BMT5-LIKE DOMAIN-CONTAINING PROTEIN"/>
    <property type="match status" value="1"/>
</dbReference>
<dbReference type="PANTHER" id="PTHR11538">
    <property type="entry name" value="PHENYLALANYL-TRNA SYNTHETASE"/>
    <property type="match status" value="1"/>
</dbReference>
<sequence length="344" mass="38889">MGNHHSNSKFLGCHNKEENGDSDRPNNFFDRLSKIFSFLHSSFINEAIKGLFQKARSIFCRPRPTKTSSTHSVSESLLHEDWSQDLQCHEINIDDAIVVSGKSPPDATQKACTSSNTIIGPKNANLGEAIGKVNKVSVVVDKGIWIKHYSSRHRILLVGEGDFSFSASLARAFGHASNMIATSLDSKTFLKKNYPHAWPNIVELTDRGCVVMHWVDATKMAKDEYLRGFKFDRIIFNFPFAGFLKDLSRESQLGHHRKLVRLFMKDAKGMLSENGEIHITHKTNGFNLEWDLESLAASQRLRLIEAVDFKHHHYPGYNNKRGFGGDESFNCDPSKTYKFGRAMP</sequence>
<accession>A0ABD3D8J6</accession>
<dbReference type="Proteomes" id="UP001632038">
    <property type="component" value="Unassembled WGS sequence"/>
</dbReference>